<dbReference type="AlphaFoldDB" id="A0A9D6LSN2"/>
<accession>A0A9D6LSN2</accession>
<reference evidence="2" key="1">
    <citation type="submission" date="2020-07" db="EMBL/GenBank/DDBJ databases">
        <title>Huge and variable diversity of episymbiotic CPR bacteria and DPANN archaea in groundwater ecosystems.</title>
        <authorList>
            <person name="He C.Y."/>
            <person name="Keren R."/>
            <person name="Whittaker M."/>
            <person name="Farag I.F."/>
            <person name="Doudna J."/>
            <person name="Cate J.H.D."/>
            <person name="Banfield J.F."/>
        </authorList>
    </citation>
    <scope>NUCLEOTIDE SEQUENCE</scope>
    <source>
        <strain evidence="2">NC_groundwater_972_Pr1_S-0.2um_49_27</strain>
    </source>
</reference>
<dbReference type="Pfam" id="PF01936">
    <property type="entry name" value="NYN"/>
    <property type="match status" value="1"/>
</dbReference>
<dbReference type="PANTHER" id="PTHR35458">
    <property type="entry name" value="SLR0755 PROTEIN"/>
    <property type="match status" value="1"/>
</dbReference>
<protein>
    <submittedName>
        <fullName evidence="2">NYN domain-containing protein</fullName>
    </submittedName>
</protein>
<dbReference type="GO" id="GO:0004540">
    <property type="term" value="F:RNA nuclease activity"/>
    <property type="evidence" value="ECO:0007669"/>
    <property type="project" value="InterPro"/>
</dbReference>
<evidence type="ECO:0000259" key="1">
    <source>
        <dbReference type="Pfam" id="PF01936"/>
    </source>
</evidence>
<proteinExistence type="predicted"/>
<dbReference type="InterPro" id="IPR047140">
    <property type="entry name" value="LabA"/>
</dbReference>
<dbReference type="InterPro" id="IPR021139">
    <property type="entry name" value="NYN"/>
</dbReference>
<dbReference type="EMBL" id="JACQCQ010000003">
    <property type="protein sequence ID" value="MBI3627361.1"/>
    <property type="molecule type" value="Genomic_DNA"/>
</dbReference>
<dbReference type="PANTHER" id="PTHR35458:SF8">
    <property type="entry name" value="SLR0650 PROTEIN"/>
    <property type="match status" value="1"/>
</dbReference>
<dbReference type="Gene3D" id="3.40.50.1010">
    <property type="entry name" value="5'-nuclease"/>
    <property type="match status" value="1"/>
</dbReference>
<evidence type="ECO:0000313" key="2">
    <source>
        <dbReference type="EMBL" id="MBI3627361.1"/>
    </source>
</evidence>
<dbReference type="Proteomes" id="UP000808388">
    <property type="component" value="Unassembled WGS sequence"/>
</dbReference>
<name>A0A9D6LSN2_9BACT</name>
<comment type="caution">
    <text evidence="2">The sequence shown here is derived from an EMBL/GenBank/DDBJ whole genome shotgun (WGS) entry which is preliminary data.</text>
</comment>
<evidence type="ECO:0000313" key="3">
    <source>
        <dbReference type="Proteomes" id="UP000808388"/>
    </source>
</evidence>
<dbReference type="CDD" id="cd10911">
    <property type="entry name" value="PIN_LabA"/>
    <property type="match status" value="1"/>
</dbReference>
<gene>
    <name evidence="2" type="ORF">HY220_01240</name>
</gene>
<feature type="domain" description="NYN" evidence="1">
    <location>
        <begin position="9"/>
        <end position="156"/>
    </location>
</feature>
<sequence>MIGKFIKGRVAVFIDAANIFYSQRTLGWRISYEKLKDYFDRECDISAMFVYTATDGTRQEQVKFVSMLKRSGFIVRTKPVKKIRIAHGVYQWKGNFDVELTMDILDGVSSYDTALLMSGDSDFAPVIDRIKARGKWVLVMSVKGHVSKELLDRAKYINLKKLRKEIELTNNKIPPHEAGRGSS</sequence>
<organism evidence="2 3">
    <name type="scientific">Candidatus Sungiibacteriota bacterium</name>
    <dbReference type="NCBI Taxonomy" id="2750080"/>
    <lineage>
        <taxon>Bacteria</taxon>
        <taxon>Candidatus Sungiibacteriota</taxon>
    </lineage>
</organism>